<dbReference type="GO" id="GO:0006357">
    <property type="term" value="P:regulation of transcription by RNA polymerase II"/>
    <property type="evidence" value="ECO:0007669"/>
    <property type="project" value="InterPro"/>
</dbReference>
<feature type="compositionally biased region" description="Acidic residues" evidence="1">
    <location>
        <begin position="470"/>
        <end position="484"/>
    </location>
</feature>
<feature type="compositionally biased region" description="Polar residues" evidence="1">
    <location>
        <begin position="59"/>
        <end position="80"/>
    </location>
</feature>
<dbReference type="EMBL" id="JALJOQ010000011">
    <property type="protein sequence ID" value="KAK9811088.1"/>
    <property type="molecule type" value="Genomic_DNA"/>
</dbReference>
<dbReference type="GO" id="GO:0000785">
    <property type="term" value="C:chromatin"/>
    <property type="evidence" value="ECO:0007669"/>
    <property type="project" value="TreeGrafter"/>
</dbReference>
<dbReference type="InterPro" id="IPR036915">
    <property type="entry name" value="Cyclin-like_sf"/>
</dbReference>
<organism evidence="3 4">
    <name type="scientific">Symbiochloris irregularis</name>
    <dbReference type="NCBI Taxonomy" id="706552"/>
    <lineage>
        <taxon>Eukaryota</taxon>
        <taxon>Viridiplantae</taxon>
        <taxon>Chlorophyta</taxon>
        <taxon>core chlorophytes</taxon>
        <taxon>Trebouxiophyceae</taxon>
        <taxon>Trebouxiales</taxon>
        <taxon>Trebouxiaceae</taxon>
        <taxon>Symbiochloris</taxon>
    </lineage>
</organism>
<name>A0AAW1PSI9_9CHLO</name>
<feature type="compositionally biased region" description="Polar residues" evidence="1">
    <location>
        <begin position="390"/>
        <end position="403"/>
    </location>
</feature>
<feature type="compositionally biased region" description="Polar residues" evidence="1">
    <location>
        <begin position="437"/>
        <end position="452"/>
    </location>
</feature>
<feature type="region of interest" description="Disordered" evidence="1">
    <location>
        <begin position="527"/>
        <end position="589"/>
    </location>
</feature>
<dbReference type="GO" id="GO:2000134">
    <property type="term" value="P:negative regulation of G1/S transition of mitotic cell cycle"/>
    <property type="evidence" value="ECO:0007669"/>
    <property type="project" value="TreeGrafter"/>
</dbReference>
<proteinExistence type="predicted"/>
<evidence type="ECO:0000259" key="2">
    <source>
        <dbReference type="Pfam" id="PF01857"/>
    </source>
</evidence>
<dbReference type="Pfam" id="PF01857">
    <property type="entry name" value="RB_B"/>
    <property type="match status" value="1"/>
</dbReference>
<feature type="region of interest" description="Disordered" evidence="1">
    <location>
        <begin position="349"/>
        <end position="509"/>
    </location>
</feature>
<feature type="domain" description="Retinoblastoma-associated protein B-box" evidence="2">
    <location>
        <begin position="107"/>
        <end position="233"/>
    </location>
</feature>
<dbReference type="AlphaFoldDB" id="A0AAW1PSI9"/>
<feature type="compositionally biased region" description="Polar residues" evidence="1">
    <location>
        <begin position="410"/>
        <end position="426"/>
    </location>
</feature>
<dbReference type="Proteomes" id="UP001465755">
    <property type="component" value="Unassembled WGS sequence"/>
</dbReference>
<feature type="region of interest" description="Disordered" evidence="1">
    <location>
        <begin position="287"/>
        <end position="323"/>
    </location>
</feature>
<evidence type="ECO:0000313" key="4">
    <source>
        <dbReference type="Proteomes" id="UP001465755"/>
    </source>
</evidence>
<dbReference type="PANTHER" id="PTHR13742:SF17">
    <property type="entry name" value="RE32990P-RELATED"/>
    <property type="match status" value="1"/>
</dbReference>
<feature type="compositionally biased region" description="Polar residues" evidence="1">
    <location>
        <begin position="351"/>
        <end position="365"/>
    </location>
</feature>
<gene>
    <name evidence="3" type="ORF">WJX73_001682</name>
</gene>
<evidence type="ECO:0000256" key="1">
    <source>
        <dbReference type="SAM" id="MobiDB-lite"/>
    </source>
</evidence>
<feature type="compositionally biased region" description="Basic residues" evidence="1">
    <location>
        <begin position="578"/>
        <end position="589"/>
    </location>
</feature>
<dbReference type="Gene3D" id="1.10.472.10">
    <property type="entry name" value="Cyclin-like"/>
    <property type="match status" value="1"/>
</dbReference>
<feature type="compositionally biased region" description="Polar residues" evidence="1">
    <location>
        <begin position="292"/>
        <end position="304"/>
    </location>
</feature>
<evidence type="ECO:0000313" key="3">
    <source>
        <dbReference type="EMBL" id="KAK9811088.1"/>
    </source>
</evidence>
<dbReference type="PANTHER" id="PTHR13742">
    <property type="entry name" value="RETINOBLASTOMA-ASSOCIATED PROTEIN RB -RELATED"/>
    <property type="match status" value="1"/>
</dbReference>
<dbReference type="SUPFAM" id="SSF47954">
    <property type="entry name" value="Cyclin-like"/>
    <property type="match status" value="1"/>
</dbReference>
<dbReference type="InterPro" id="IPR002719">
    <property type="entry name" value="RB_B"/>
</dbReference>
<dbReference type="GO" id="GO:0030154">
    <property type="term" value="P:cell differentiation"/>
    <property type="evidence" value="ECO:0007669"/>
    <property type="project" value="TreeGrafter"/>
</dbReference>
<dbReference type="GO" id="GO:0000977">
    <property type="term" value="F:RNA polymerase II transcription regulatory region sequence-specific DNA binding"/>
    <property type="evidence" value="ECO:0007669"/>
    <property type="project" value="TreeGrafter"/>
</dbReference>
<sequence>MEDSVAPNRPQQPLTSPPSTPQGMPKSETGRITHSSSGGHGPVSPQRGPPRGLALSALVSPTCNSRSGPWSGDQQASVSNLPPAFADEGDEEEDALARERPGRAVVADFLRKLLRLSALRLADLCERLDFSPMQPADILQQVYTMVHYVIYNHLELMFNRHLDQLLLSALYGVCKVYGLPQAKFKEILQHYKKQPQGRPDVFRQVVIEQSCDDQTAARTGDIIEFYNSVLIPVTKSFVLDLYSKKAPLQPLPPVQGGGKLLGSPISQAPHSPMPSHGFSTPPAVNRILRPETPSSAHKSATVYVSSLRRPSPRDLGTPRSQGLAARMGESLKEYSSPAVDLTAINDLLGSRPNTAPQRSLMSTPTLPMGASPARPLRSPKPRPNIVRTPPQATHSNASTSSNDNEADDSPSVTLAPSFPSHTSPRSPRQGAAHAKQTIGSLTSSPGLLQTPPSRVRRQSARAVAAANIISEDDGDVGGTEEEAEGLEHRERSLPRLPWGNGDVPSPPKGLAAGLFYLDAAASALDNDEHAMSSRIGRPASASSPHRGSTGRGSASRPSPRGGGPSLSFGQDLTPSRAGRVRRPPQRADS</sequence>
<dbReference type="GO" id="GO:0005634">
    <property type="term" value="C:nucleus"/>
    <property type="evidence" value="ECO:0007669"/>
    <property type="project" value="InterPro"/>
</dbReference>
<reference evidence="3 4" key="1">
    <citation type="journal article" date="2024" name="Nat. Commun.">
        <title>Phylogenomics reveals the evolutionary origins of lichenization in chlorophyte algae.</title>
        <authorList>
            <person name="Puginier C."/>
            <person name="Libourel C."/>
            <person name="Otte J."/>
            <person name="Skaloud P."/>
            <person name="Haon M."/>
            <person name="Grisel S."/>
            <person name="Petersen M."/>
            <person name="Berrin J.G."/>
            <person name="Delaux P.M."/>
            <person name="Dal Grande F."/>
            <person name="Keller J."/>
        </authorList>
    </citation>
    <scope>NUCLEOTIDE SEQUENCE [LARGE SCALE GENOMIC DNA]</scope>
    <source>
        <strain evidence="3 4">SAG 2036</strain>
    </source>
</reference>
<protein>
    <recommendedName>
        <fullName evidence="2">Retinoblastoma-associated protein B-box domain-containing protein</fullName>
    </recommendedName>
</protein>
<dbReference type="InterPro" id="IPR028309">
    <property type="entry name" value="RB_fam"/>
</dbReference>
<keyword evidence="4" id="KW-1185">Reference proteome</keyword>
<dbReference type="GO" id="GO:0005667">
    <property type="term" value="C:transcription regulator complex"/>
    <property type="evidence" value="ECO:0007669"/>
    <property type="project" value="TreeGrafter"/>
</dbReference>
<feature type="region of interest" description="Disordered" evidence="1">
    <location>
        <begin position="1"/>
        <end position="97"/>
    </location>
</feature>
<accession>A0AAW1PSI9</accession>
<comment type="caution">
    <text evidence="3">The sequence shown here is derived from an EMBL/GenBank/DDBJ whole genome shotgun (WGS) entry which is preliminary data.</text>
</comment>